<evidence type="ECO:0000259" key="1">
    <source>
        <dbReference type="Pfam" id="PF00156"/>
    </source>
</evidence>
<dbReference type="EMBL" id="CP014841">
    <property type="protein sequence ID" value="AND68479.1"/>
    <property type="molecule type" value="Genomic_DNA"/>
</dbReference>
<dbReference type="PATRIC" id="fig|445710.3.peg.1021"/>
<sequence>MRGLPFFDRIEAARLLVERLGAYRDADALVLAIPRGAVPMGRVIADALHADLDVVLVRKLGAPGNPEFAVGAVDESGTVHLAEYAASAGADHSYLGHERARQLQRIREQRRLYSQERPPIDPAGRVVIVVDDGLATGETMATALATVRRQAPA</sequence>
<dbReference type="Gene3D" id="3.40.50.2020">
    <property type="match status" value="1"/>
</dbReference>
<gene>
    <name evidence="2" type="ORF">ATSB10_10250</name>
</gene>
<dbReference type="InterPro" id="IPR029057">
    <property type="entry name" value="PRTase-like"/>
</dbReference>
<dbReference type="CDD" id="cd06223">
    <property type="entry name" value="PRTases_typeI"/>
    <property type="match status" value="1"/>
</dbReference>
<evidence type="ECO:0000313" key="2">
    <source>
        <dbReference type="EMBL" id="AND68479.1"/>
    </source>
</evidence>
<dbReference type="Gene3D" id="3.30.1310.20">
    <property type="entry name" value="PRTase-like"/>
    <property type="match status" value="1"/>
</dbReference>
<dbReference type="SUPFAM" id="SSF53271">
    <property type="entry name" value="PRTase-like"/>
    <property type="match status" value="1"/>
</dbReference>
<name>A0A161J1S5_9GAMM</name>
<protein>
    <recommendedName>
        <fullName evidence="1">Phosphoribosyltransferase domain-containing protein</fullName>
    </recommendedName>
</protein>
<dbReference type="STRING" id="445710.ATSB10_10250"/>
<dbReference type="InterPro" id="IPR000836">
    <property type="entry name" value="PRTase_dom"/>
</dbReference>
<dbReference type="AlphaFoldDB" id="A0A161J1S5"/>
<feature type="domain" description="Phosphoribosyltransferase" evidence="1">
    <location>
        <begin position="11"/>
        <end position="152"/>
    </location>
</feature>
<dbReference type="KEGG" id="dtx:ATSB10_10250"/>
<reference evidence="2 3" key="1">
    <citation type="submission" date="2016-02" db="EMBL/GenBank/DDBJ databases">
        <title>Complete genome sequencing and analysis of ATSB10, Dyella thiooxydans isolated from rhizosphere soil of sunflower (Helianthus annuus L.).</title>
        <authorList>
            <person name="Lee Y."/>
            <person name="Hwangbo K."/>
            <person name="Chung H."/>
            <person name="Yoo J."/>
            <person name="Kim K.Y."/>
            <person name="Sa T.M."/>
            <person name="Um Y."/>
            <person name="Madhaiyan M."/>
        </authorList>
    </citation>
    <scope>NUCLEOTIDE SEQUENCE [LARGE SCALE GENOMIC DNA]</scope>
    <source>
        <strain evidence="2 3">ATSB10</strain>
    </source>
</reference>
<dbReference type="Proteomes" id="UP000077255">
    <property type="component" value="Chromosome"/>
</dbReference>
<accession>A0A161J1S5</accession>
<evidence type="ECO:0000313" key="3">
    <source>
        <dbReference type="Proteomes" id="UP000077255"/>
    </source>
</evidence>
<organism evidence="2 3">
    <name type="scientific">Dyella thiooxydans</name>
    <dbReference type="NCBI Taxonomy" id="445710"/>
    <lineage>
        <taxon>Bacteria</taxon>
        <taxon>Pseudomonadati</taxon>
        <taxon>Pseudomonadota</taxon>
        <taxon>Gammaproteobacteria</taxon>
        <taxon>Lysobacterales</taxon>
        <taxon>Rhodanobacteraceae</taxon>
        <taxon>Dyella</taxon>
    </lineage>
</organism>
<dbReference type="Pfam" id="PF00156">
    <property type="entry name" value="Pribosyltran"/>
    <property type="match status" value="1"/>
</dbReference>
<proteinExistence type="predicted"/>
<dbReference type="RefSeq" id="WP_236886493.1">
    <property type="nucleotide sequence ID" value="NZ_CP014841.1"/>
</dbReference>
<keyword evidence="3" id="KW-1185">Reference proteome</keyword>